<evidence type="ECO:0000259" key="10">
    <source>
        <dbReference type="PROSITE" id="PS50262"/>
    </source>
</evidence>
<gene>
    <name evidence="11" type="ORF">CHS0354_014252</name>
</gene>
<comment type="caution">
    <text evidence="11">The sequence shown here is derived from an EMBL/GenBank/DDBJ whole genome shotgun (WGS) entry which is preliminary data.</text>
</comment>
<reference evidence="11" key="2">
    <citation type="journal article" date="2021" name="Genome Biol. Evol.">
        <title>Developing a high-quality reference genome for a parasitic bivalve with doubly uniparental inheritance (Bivalvia: Unionida).</title>
        <authorList>
            <person name="Smith C.H."/>
        </authorList>
    </citation>
    <scope>NUCLEOTIDE SEQUENCE</scope>
    <source>
        <strain evidence="11">CHS0354</strain>
        <tissue evidence="11">Mantle</tissue>
    </source>
</reference>
<dbReference type="CDD" id="cd00637">
    <property type="entry name" value="7tm_classA_rhodopsin-like"/>
    <property type="match status" value="1"/>
</dbReference>
<feature type="domain" description="G-protein coupled receptors family 1 profile" evidence="10">
    <location>
        <begin position="44"/>
        <end position="363"/>
    </location>
</feature>
<accession>A0AAE0T1H7</accession>
<keyword evidence="4 8" id="KW-0297">G-protein coupled receptor</keyword>
<evidence type="ECO:0000313" key="12">
    <source>
        <dbReference type="Proteomes" id="UP001195483"/>
    </source>
</evidence>
<dbReference type="EMBL" id="JAEAOA010000879">
    <property type="protein sequence ID" value="KAK3602077.1"/>
    <property type="molecule type" value="Genomic_DNA"/>
</dbReference>
<keyword evidence="7 8" id="KW-0807">Transducer</keyword>
<protein>
    <recommendedName>
        <fullName evidence="10">G-protein coupled receptors family 1 profile domain-containing protein</fullName>
    </recommendedName>
</protein>
<dbReference type="PROSITE" id="PS00237">
    <property type="entry name" value="G_PROTEIN_RECEP_F1_1"/>
    <property type="match status" value="1"/>
</dbReference>
<evidence type="ECO:0000256" key="3">
    <source>
        <dbReference type="ARBA" id="ARBA00022989"/>
    </source>
</evidence>
<feature type="transmembrane region" description="Helical" evidence="9">
    <location>
        <begin position="305"/>
        <end position="327"/>
    </location>
</feature>
<reference evidence="11" key="3">
    <citation type="submission" date="2023-05" db="EMBL/GenBank/DDBJ databases">
        <authorList>
            <person name="Smith C.H."/>
        </authorList>
    </citation>
    <scope>NUCLEOTIDE SEQUENCE</scope>
    <source>
        <strain evidence="11">CHS0354</strain>
        <tissue evidence="11">Mantle</tissue>
    </source>
</reference>
<organism evidence="11 12">
    <name type="scientific">Potamilus streckersoni</name>
    <dbReference type="NCBI Taxonomy" id="2493646"/>
    <lineage>
        <taxon>Eukaryota</taxon>
        <taxon>Metazoa</taxon>
        <taxon>Spiralia</taxon>
        <taxon>Lophotrochozoa</taxon>
        <taxon>Mollusca</taxon>
        <taxon>Bivalvia</taxon>
        <taxon>Autobranchia</taxon>
        <taxon>Heteroconchia</taxon>
        <taxon>Palaeoheterodonta</taxon>
        <taxon>Unionida</taxon>
        <taxon>Unionoidea</taxon>
        <taxon>Unionidae</taxon>
        <taxon>Ambleminae</taxon>
        <taxon>Lampsilini</taxon>
        <taxon>Potamilus</taxon>
    </lineage>
</organism>
<dbReference type="PROSITE" id="PS50262">
    <property type="entry name" value="G_PROTEIN_RECEP_F1_2"/>
    <property type="match status" value="1"/>
</dbReference>
<evidence type="ECO:0000256" key="8">
    <source>
        <dbReference type="RuleBase" id="RU000688"/>
    </source>
</evidence>
<evidence type="ECO:0000313" key="11">
    <source>
        <dbReference type="EMBL" id="KAK3602077.1"/>
    </source>
</evidence>
<sequence length="380" mass="43931">MFTPLKDLPEGKNWTLTELNDREVQLLLPVIIFISFTMVVGIAGNALVLYIHVTAFKLEFSTHRYFITFLALADITFCMICDPFIIGVLTHPYTFTDEDACKSLRAFTYFNILVSILVLSVIAIDRYKRICRPYGNQFSKRGIITIFGIIVFISFIFSIPCFILYGRNTVETGVANITGIQCFPDDMYKDTLFPYTYVIFLYAVFIILTATISVFYMLVWRQIRKHKHSLKAQAFFPAIKRNTSSCTGETNGVELVSGPTKLFQNIIFDDVTKVDDPEKCTTECNKTNKPKKQAESTKHIRVSKMLFAVTAFFVLSFAPFLSLELLTLFDERLIEDLDNTSTVFYQLFWRTFAIHFMVNPFIYGVMDRRFRMECKKLVYK</sequence>
<dbReference type="InterPro" id="IPR017452">
    <property type="entry name" value="GPCR_Rhodpsn_7TM"/>
</dbReference>
<evidence type="ECO:0000256" key="4">
    <source>
        <dbReference type="ARBA" id="ARBA00023040"/>
    </source>
</evidence>
<evidence type="ECO:0000256" key="5">
    <source>
        <dbReference type="ARBA" id="ARBA00023136"/>
    </source>
</evidence>
<dbReference type="PANTHER" id="PTHR45695">
    <property type="entry name" value="LEUCOKININ RECEPTOR-RELATED"/>
    <property type="match status" value="1"/>
</dbReference>
<evidence type="ECO:0000256" key="1">
    <source>
        <dbReference type="ARBA" id="ARBA00004141"/>
    </source>
</evidence>
<keyword evidence="2 8" id="KW-0812">Transmembrane</keyword>
<keyword evidence="3 9" id="KW-1133">Transmembrane helix</keyword>
<dbReference type="PRINTS" id="PR00237">
    <property type="entry name" value="GPCRRHODOPSN"/>
</dbReference>
<dbReference type="Proteomes" id="UP001195483">
    <property type="component" value="Unassembled WGS sequence"/>
</dbReference>
<evidence type="ECO:0000256" key="6">
    <source>
        <dbReference type="ARBA" id="ARBA00023170"/>
    </source>
</evidence>
<comment type="similarity">
    <text evidence="8">Belongs to the G-protein coupled receptor 1 family.</text>
</comment>
<evidence type="ECO:0000256" key="9">
    <source>
        <dbReference type="SAM" id="Phobius"/>
    </source>
</evidence>
<reference evidence="11" key="1">
    <citation type="journal article" date="2021" name="Genome Biol. Evol.">
        <title>A High-Quality Reference Genome for a Parasitic Bivalve with Doubly Uniparental Inheritance (Bivalvia: Unionida).</title>
        <authorList>
            <person name="Smith C.H."/>
        </authorList>
    </citation>
    <scope>NUCLEOTIDE SEQUENCE</scope>
    <source>
        <strain evidence="11">CHS0354</strain>
    </source>
</reference>
<dbReference type="AlphaFoldDB" id="A0AAE0T1H7"/>
<keyword evidence="12" id="KW-1185">Reference proteome</keyword>
<proteinExistence type="inferred from homology"/>
<feature type="transmembrane region" description="Helical" evidence="9">
    <location>
        <begin position="26"/>
        <end position="53"/>
    </location>
</feature>
<dbReference type="Pfam" id="PF00001">
    <property type="entry name" value="7tm_1"/>
    <property type="match status" value="1"/>
</dbReference>
<dbReference type="GO" id="GO:0004930">
    <property type="term" value="F:G protein-coupled receptor activity"/>
    <property type="evidence" value="ECO:0007669"/>
    <property type="project" value="UniProtKB-KW"/>
</dbReference>
<dbReference type="SUPFAM" id="SSF81321">
    <property type="entry name" value="Family A G protein-coupled receptor-like"/>
    <property type="match status" value="1"/>
</dbReference>
<dbReference type="GO" id="GO:0005886">
    <property type="term" value="C:plasma membrane"/>
    <property type="evidence" value="ECO:0007669"/>
    <property type="project" value="TreeGrafter"/>
</dbReference>
<keyword evidence="6 8" id="KW-0675">Receptor</keyword>
<dbReference type="PANTHER" id="PTHR45695:SF22">
    <property type="entry name" value="G-PROTEIN COUPLED RECEPTORS FAMILY 1 PROFILE DOMAIN-CONTAINING PROTEIN"/>
    <property type="match status" value="1"/>
</dbReference>
<keyword evidence="5 9" id="KW-0472">Membrane</keyword>
<feature type="transmembrane region" description="Helical" evidence="9">
    <location>
        <begin position="195"/>
        <end position="219"/>
    </location>
</feature>
<dbReference type="Gene3D" id="1.20.1070.10">
    <property type="entry name" value="Rhodopsin 7-helix transmembrane proteins"/>
    <property type="match status" value="1"/>
</dbReference>
<evidence type="ECO:0000256" key="2">
    <source>
        <dbReference type="ARBA" id="ARBA00022692"/>
    </source>
</evidence>
<dbReference type="InterPro" id="IPR000276">
    <property type="entry name" value="GPCR_Rhodpsn"/>
</dbReference>
<feature type="transmembrane region" description="Helical" evidence="9">
    <location>
        <begin position="144"/>
        <end position="165"/>
    </location>
</feature>
<comment type="subcellular location">
    <subcellularLocation>
        <location evidence="1">Membrane</location>
        <topology evidence="1">Multi-pass membrane protein</topology>
    </subcellularLocation>
</comment>
<feature type="transmembrane region" description="Helical" evidence="9">
    <location>
        <begin position="106"/>
        <end position="124"/>
    </location>
</feature>
<feature type="transmembrane region" description="Helical" evidence="9">
    <location>
        <begin position="347"/>
        <end position="366"/>
    </location>
</feature>
<evidence type="ECO:0000256" key="7">
    <source>
        <dbReference type="ARBA" id="ARBA00023224"/>
    </source>
</evidence>
<name>A0AAE0T1H7_9BIVA</name>
<feature type="transmembrane region" description="Helical" evidence="9">
    <location>
        <begin position="65"/>
        <end position="86"/>
    </location>
</feature>